<feature type="transmembrane region" description="Helical" evidence="10">
    <location>
        <begin position="64"/>
        <end position="89"/>
    </location>
</feature>
<dbReference type="Gene3D" id="3.30.565.10">
    <property type="entry name" value="Histidine kinase-like ATPase, C-terminal domain"/>
    <property type="match status" value="1"/>
</dbReference>
<keyword evidence="6" id="KW-0418">Kinase</keyword>
<organism evidence="12 13">
    <name type="scientific">Actinomadura barringtoniae</name>
    <dbReference type="NCBI Taxonomy" id="1427535"/>
    <lineage>
        <taxon>Bacteria</taxon>
        <taxon>Bacillati</taxon>
        <taxon>Actinomycetota</taxon>
        <taxon>Actinomycetes</taxon>
        <taxon>Streptosporangiales</taxon>
        <taxon>Thermomonosporaceae</taxon>
        <taxon>Actinomadura</taxon>
    </lineage>
</organism>
<dbReference type="PANTHER" id="PTHR24421:SF10">
    <property type="entry name" value="NITRATE_NITRITE SENSOR PROTEIN NARQ"/>
    <property type="match status" value="1"/>
</dbReference>
<proteinExistence type="predicted"/>
<dbReference type="CDD" id="cd16917">
    <property type="entry name" value="HATPase_UhpB-NarQ-NarX-like"/>
    <property type="match status" value="1"/>
</dbReference>
<comment type="catalytic activity">
    <reaction evidence="1">
        <text>ATP + protein L-histidine = ADP + protein N-phospho-L-histidine.</text>
        <dbReference type="EC" id="2.7.13.3"/>
    </reaction>
</comment>
<evidence type="ECO:0000256" key="1">
    <source>
        <dbReference type="ARBA" id="ARBA00000085"/>
    </source>
</evidence>
<dbReference type="AlphaFoldDB" id="A0A939P6S1"/>
<dbReference type="InterPro" id="IPR011712">
    <property type="entry name" value="Sig_transdc_His_kin_sub3_dim/P"/>
</dbReference>
<dbReference type="EC" id="2.7.13.3" evidence="2"/>
<dbReference type="Gene3D" id="1.20.5.1930">
    <property type="match status" value="1"/>
</dbReference>
<dbReference type="RefSeq" id="WP_208254239.1">
    <property type="nucleotide sequence ID" value="NZ_JAGEOJ010000002.1"/>
</dbReference>
<evidence type="ECO:0000259" key="11">
    <source>
        <dbReference type="Pfam" id="PF07730"/>
    </source>
</evidence>
<dbReference type="EMBL" id="JAGEOJ010000002">
    <property type="protein sequence ID" value="MBO2446652.1"/>
    <property type="molecule type" value="Genomic_DNA"/>
</dbReference>
<dbReference type="InterPro" id="IPR036890">
    <property type="entry name" value="HATPase_C_sf"/>
</dbReference>
<keyword evidence="5" id="KW-0547">Nucleotide-binding</keyword>
<keyword evidence="10" id="KW-0812">Transmembrane</keyword>
<protein>
    <recommendedName>
        <fullName evidence="2">histidine kinase</fullName>
        <ecNumber evidence="2">2.7.13.3</ecNumber>
    </recommendedName>
</protein>
<dbReference type="GO" id="GO:0005524">
    <property type="term" value="F:ATP binding"/>
    <property type="evidence" value="ECO:0007669"/>
    <property type="project" value="UniProtKB-KW"/>
</dbReference>
<dbReference type="GO" id="GO:0016020">
    <property type="term" value="C:membrane"/>
    <property type="evidence" value="ECO:0007669"/>
    <property type="project" value="InterPro"/>
</dbReference>
<keyword evidence="10" id="KW-0472">Membrane</keyword>
<evidence type="ECO:0000256" key="6">
    <source>
        <dbReference type="ARBA" id="ARBA00022777"/>
    </source>
</evidence>
<evidence type="ECO:0000256" key="5">
    <source>
        <dbReference type="ARBA" id="ARBA00022741"/>
    </source>
</evidence>
<feature type="transmembrane region" description="Helical" evidence="10">
    <location>
        <begin position="40"/>
        <end position="57"/>
    </location>
</feature>
<comment type="caution">
    <text evidence="12">The sequence shown here is derived from an EMBL/GenBank/DDBJ whole genome shotgun (WGS) entry which is preliminary data.</text>
</comment>
<keyword evidence="7" id="KW-0067">ATP-binding</keyword>
<keyword evidence="3" id="KW-0597">Phosphoprotein</keyword>
<dbReference type="Proteomes" id="UP000669179">
    <property type="component" value="Unassembled WGS sequence"/>
</dbReference>
<evidence type="ECO:0000256" key="4">
    <source>
        <dbReference type="ARBA" id="ARBA00022679"/>
    </source>
</evidence>
<dbReference type="InterPro" id="IPR050482">
    <property type="entry name" value="Sensor_HK_TwoCompSys"/>
</dbReference>
<evidence type="ECO:0000256" key="3">
    <source>
        <dbReference type="ARBA" id="ARBA00022553"/>
    </source>
</evidence>
<keyword evidence="13" id="KW-1185">Reference proteome</keyword>
<evidence type="ECO:0000313" key="13">
    <source>
        <dbReference type="Proteomes" id="UP000669179"/>
    </source>
</evidence>
<dbReference type="SUPFAM" id="SSF55874">
    <property type="entry name" value="ATPase domain of HSP90 chaperone/DNA topoisomerase II/histidine kinase"/>
    <property type="match status" value="1"/>
</dbReference>
<dbReference type="PANTHER" id="PTHR24421">
    <property type="entry name" value="NITRATE/NITRITE SENSOR PROTEIN NARX-RELATED"/>
    <property type="match status" value="1"/>
</dbReference>
<dbReference type="Pfam" id="PF07730">
    <property type="entry name" value="HisKA_3"/>
    <property type="match status" value="1"/>
</dbReference>
<keyword evidence="4" id="KW-0808">Transferase</keyword>
<sequence length="402" mass="41950">MRAPGAWRPDRADVGLAVAATAFGVCDSLTQTANHLLGDRQVAAALVTGFGGLLLLFRRRFPITVAAVCAVVNVVAFAPAHVILSLYAAGAYSRSRASVIAVSLLVAVGEVLVSRNDPGESPVRALMWSAFYCGGSVIGVLSRRYTATVEAYAEALIRERAQMVQRARLDERARIAREMHDVVSHRVSLMVVEAGAMEVSAGRGPEWVTTVAGRIRASGRQALEELRRVMGVLDLAPGPDAPLSPQHGVLEIKALADGARVAGLEVALAEDGDLGSVPAAVGATAYRVAQESLTNSCKHGGGAPVRVALRVQDGSLVVRVTTRPPPAPHLRENAGPDDGRASPEEAWAHGREAAGRLPGAGVGLIGLRERVEALGGLFKAGPRDDGGYEVVAVLPFGGISDD</sequence>
<keyword evidence="10" id="KW-1133">Transmembrane helix</keyword>
<evidence type="ECO:0000256" key="2">
    <source>
        <dbReference type="ARBA" id="ARBA00012438"/>
    </source>
</evidence>
<accession>A0A939P6S1</accession>
<name>A0A939P6S1_9ACTN</name>
<evidence type="ECO:0000256" key="9">
    <source>
        <dbReference type="SAM" id="MobiDB-lite"/>
    </source>
</evidence>
<feature type="compositionally biased region" description="Basic and acidic residues" evidence="9">
    <location>
        <begin position="329"/>
        <end position="343"/>
    </location>
</feature>
<evidence type="ECO:0000256" key="7">
    <source>
        <dbReference type="ARBA" id="ARBA00022840"/>
    </source>
</evidence>
<dbReference type="GO" id="GO:0046983">
    <property type="term" value="F:protein dimerization activity"/>
    <property type="evidence" value="ECO:0007669"/>
    <property type="project" value="InterPro"/>
</dbReference>
<dbReference type="GO" id="GO:0000155">
    <property type="term" value="F:phosphorelay sensor kinase activity"/>
    <property type="evidence" value="ECO:0007669"/>
    <property type="project" value="InterPro"/>
</dbReference>
<evidence type="ECO:0000256" key="8">
    <source>
        <dbReference type="ARBA" id="ARBA00023012"/>
    </source>
</evidence>
<gene>
    <name evidence="12" type="ORF">J4573_06085</name>
</gene>
<feature type="domain" description="Signal transduction histidine kinase subgroup 3 dimerisation and phosphoacceptor" evidence="11">
    <location>
        <begin position="171"/>
        <end position="233"/>
    </location>
</feature>
<feature type="region of interest" description="Disordered" evidence="9">
    <location>
        <begin position="320"/>
        <end position="343"/>
    </location>
</feature>
<keyword evidence="8" id="KW-0902">Two-component regulatory system</keyword>
<evidence type="ECO:0000256" key="10">
    <source>
        <dbReference type="SAM" id="Phobius"/>
    </source>
</evidence>
<reference evidence="12" key="1">
    <citation type="submission" date="2021-03" db="EMBL/GenBank/DDBJ databases">
        <authorList>
            <person name="Kanchanasin P."/>
            <person name="Saeng-In P."/>
            <person name="Phongsopitanun W."/>
            <person name="Yuki M."/>
            <person name="Kudo T."/>
            <person name="Ohkuma M."/>
            <person name="Tanasupawat S."/>
        </authorList>
    </citation>
    <scope>NUCLEOTIDE SEQUENCE</scope>
    <source>
        <strain evidence="12">GKU 128</strain>
    </source>
</reference>
<evidence type="ECO:0000313" key="12">
    <source>
        <dbReference type="EMBL" id="MBO2446652.1"/>
    </source>
</evidence>